<sequence>MHLNSGIIEGFDAMMVAPSSPGWASMFSMCFLDEDFDYGLLLDSGGGTDGVTLDDAYTDEMDMIGIGHILDVALQEPHFVFDLFGVSMLKMDGDDSITDVAIPDFTFVEGASDTMDPPISFDSMSGFVTHYDVMYDGINNDMSIFEYLPVSQHFPLIAPQAPTTQIHDIDDMGDVDGPLSVKQKLRRLHPRWSLQVKEEIKKQLSVGFLSVVEYPEWLANVVLVPKKNDKVRVCINYRDLNKGHAIWVEECKNHLSRAATTLFHDMMHKDFKFRLRLNPKKCTFKVTSRRLLGHIVSERGIEVDPEKMRAILDMPAPRTEREIRGFLDRLQYIIHFIARLIDIFEPIFHLLRKNQPTVWNDDCQHAFEKIKECLLSPPVLVCPISGRPLLLYFSVSNMTLGCMLAQLDDLGKERSIYDLKFDIQYVTQKSMKGSIVTDHLASLPVSDDKPISLMSSLFQFPILQNGACTLMALLISRDLALTSC</sequence>
<gene>
    <name evidence="3" type="primary">Tf2-2_44</name>
    <name evidence="3" type="ORF">CK203_113305</name>
</gene>
<dbReference type="InterPro" id="IPR043128">
    <property type="entry name" value="Rev_trsase/Diguanyl_cyclase"/>
</dbReference>
<dbReference type="PANTHER" id="PTHR37984:SF5">
    <property type="entry name" value="PROTEIN NYNRIN-LIKE"/>
    <property type="match status" value="1"/>
</dbReference>
<evidence type="ECO:0000256" key="1">
    <source>
        <dbReference type="ARBA" id="ARBA00023268"/>
    </source>
</evidence>
<dbReference type="PANTHER" id="PTHR37984">
    <property type="entry name" value="PROTEIN CBG26694"/>
    <property type="match status" value="1"/>
</dbReference>
<dbReference type="Gene3D" id="3.30.70.270">
    <property type="match status" value="2"/>
</dbReference>
<evidence type="ECO:0000313" key="4">
    <source>
        <dbReference type="Proteomes" id="UP000288805"/>
    </source>
</evidence>
<reference evidence="3 4" key="1">
    <citation type="journal article" date="2018" name="PLoS Genet.">
        <title>Population sequencing reveals clonal diversity and ancestral inbreeding in the grapevine cultivar Chardonnay.</title>
        <authorList>
            <person name="Roach M.J."/>
            <person name="Johnson D.L."/>
            <person name="Bohlmann J."/>
            <person name="van Vuuren H.J."/>
            <person name="Jones S.J."/>
            <person name="Pretorius I.S."/>
            <person name="Schmidt S.A."/>
            <person name="Borneman A.R."/>
        </authorList>
    </citation>
    <scope>NUCLEOTIDE SEQUENCE [LARGE SCALE GENOMIC DNA]</scope>
    <source>
        <strain evidence="4">cv. Chardonnay</strain>
        <tissue evidence="3">Leaf</tissue>
    </source>
</reference>
<dbReference type="EMBL" id="QGNW01000908">
    <property type="protein sequence ID" value="RVW59099.1"/>
    <property type="molecule type" value="Genomic_DNA"/>
</dbReference>
<name>A0A438FGH2_VITVI</name>
<dbReference type="AlphaFoldDB" id="A0A438FGH2"/>
<keyword evidence="1" id="KW-0511">Multifunctional enzyme</keyword>
<dbReference type="Pfam" id="PF17919">
    <property type="entry name" value="RT_RNaseH_2"/>
    <property type="match status" value="1"/>
</dbReference>
<comment type="caution">
    <text evidence="3">The sequence shown here is derived from an EMBL/GenBank/DDBJ whole genome shotgun (WGS) entry which is preliminary data.</text>
</comment>
<dbReference type="FunFam" id="3.30.70.270:FF:000020">
    <property type="entry name" value="Transposon Tf2-6 polyprotein-like Protein"/>
    <property type="match status" value="1"/>
</dbReference>
<dbReference type="InterPro" id="IPR041577">
    <property type="entry name" value="RT_RNaseH_2"/>
</dbReference>
<dbReference type="Proteomes" id="UP000288805">
    <property type="component" value="Unassembled WGS sequence"/>
</dbReference>
<dbReference type="SUPFAM" id="SSF56672">
    <property type="entry name" value="DNA/RNA polymerases"/>
    <property type="match status" value="1"/>
</dbReference>
<evidence type="ECO:0000259" key="2">
    <source>
        <dbReference type="Pfam" id="PF17919"/>
    </source>
</evidence>
<organism evidence="3 4">
    <name type="scientific">Vitis vinifera</name>
    <name type="common">Grape</name>
    <dbReference type="NCBI Taxonomy" id="29760"/>
    <lineage>
        <taxon>Eukaryota</taxon>
        <taxon>Viridiplantae</taxon>
        <taxon>Streptophyta</taxon>
        <taxon>Embryophyta</taxon>
        <taxon>Tracheophyta</taxon>
        <taxon>Spermatophyta</taxon>
        <taxon>Magnoliopsida</taxon>
        <taxon>eudicotyledons</taxon>
        <taxon>Gunneridae</taxon>
        <taxon>Pentapetalae</taxon>
        <taxon>rosids</taxon>
        <taxon>Vitales</taxon>
        <taxon>Vitaceae</taxon>
        <taxon>Viteae</taxon>
        <taxon>Vitis</taxon>
    </lineage>
</organism>
<dbReference type="InterPro" id="IPR043502">
    <property type="entry name" value="DNA/RNA_pol_sf"/>
</dbReference>
<protein>
    <submittedName>
        <fullName evidence="3">Transposon Tf2-2 polyprotein</fullName>
    </submittedName>
</protein>
<accession>A0A438FGH2</accession>
<dbReference type="Gene3D" id="3.10.10.10">
    <property type="entry name" value="HIV Type 1 Reverse Transcriptase, subunit A, domain 1"/>
    <property type="match status" value="1"/>
</dbReference>
<dbReference type="GO" id="GO:0003824">
    <property type="term" value="F:catalytic activity"/>
    <property type="evidence" value="ECO:0007669"/>
    <property type="project" value="UniProtKB-KW"/>
</dbReference>
<dbReference type="InterPro" id="IPR050951">
    <property type="entry name" value="Retrovirus_Pol_polyprotein"/>
</dbReference>
<proteinExistence type="predicted"/>
<evidence type="ECO:0000313" key="3">
    <source>
        <dbReference type="EMBL" id="RVW59099.1"/>
    </source>
</evidence>
<feature type="domain" description="Reverse transcriptase/retrotransposon-derived protein RNase H-like" evidence="2">
    <location>
        <begin position="359"/>
        <end position="416"/>
    </location>
</feature>